<proteinExistence type="predicted"/>
<dbReference type="PRINTS" id="PR00455">
    <property type="entry name" value="HTHTETR"/>
</dbReference>
<dbReference type="EMBL" id="UOFR01000034">
    <property type="protein sequence ID" value="VAW95714.1"/>
    <property type="molecule type" value="Genomic_DNA"/>
</dbReference>
<evidence type="ECO:0000256" key="3">
    <source>
        <dbReference type="ARBA" id="ARBA00023163"/>
    </source>
</evidence>
<evidence type="ECO:0000256" key="1">
    <source>
        <dbReference type="ARBA" id="ARBA00023015"/>
    </source>
</evidence>
<dbReference type="InterPro" id="IPR009057">
    <property type="entry name" value="Homeodomain-like_sf"/>
</dbReference>
<dbReference type="AlphaFoldDB" id="A0A3B1AP69"/>
<evidence type="ECO:0000259" key="4">
    <source>
        <dbReference type="PROSITE" id="PS50977"/>
    </source>
</evidence>
<organism evidence="5">
    <name type="scientific">hydrothermal vent metagenome</name>
    <dbReference type="NCBI Taxonomy" id="652676"/>
    <lineage>
        <taxon>unclassified sequences</taxon>
        <taxon>metagenomes</taxon>
        <taxon>ecological metagenomes</taxon>
    </lineage>
</organism>
<dbReference type="PROSITE" id="PS50977">
    <property type="entry name" value="HTH_TETR_2"/>
    <property type="match status" value="1"/>
</dbReference>
<name>A0A3B1AP69_9ZZZZ</name>
<dbReference type="PANTHER" id="PTHR47506:SF1">
    <property type="entry name" value="HTH-TYPE TRANSCRIPTIONAL REGULATOR YJDC"/>
    <property type="match status" value="1"/>
</dbReference>
<accession>A0A3B1AP69</accession>
<dbReference type="InterPro" id="IPR001647">
    <property type="entry name" value="HTH_TetR"/>
</dbReference>
<keyword evidence="1" id="KW-0805">Transcription regulation</keyword>
<gene>
    <name evidence="5" type="ORF">MNBD_GAMMA21-1525</name>
</gene>
<dbReference type="Pfam" id="PF00440">
    <property type="entry name" value="TetR_N"/>
    <property type="match status" value="1"/>
</dbReference>
<dbReference type="PANTHER" id="PTHR47506">
    <property type="entry name" value="TRANSCRIPTIONAL REGULATORY PROTEIN"/>
    <property type="match status" value="1"/>
</dbReference>
<dbReference type="Gene3D" id="1.10.357.10">
    <property type="entry name" value="Tetracycline Repressor, domain 2"/>
    <property type="match status" value="1"/>
</dbReference>
<dbReference type="SUPFAM" id="SSF46689">
    <property type="entry name" value="Homeodomain-like"/>
    <property type="match status" value="1"/>
</dbReference>
<evidence type="ECO:0000313" key="5">
    <source>
        <dbReference type="EMBL" id="VAW95714.1"/>
    </source>
</evidence>
<dbReference type="InterPro" id="IPR036271">
    <property type="entry name" value="Tet_transcr_reg_TetR-rel_C_sf"/>
</dbReference>
<dbReference type="GO" id="GO:0003677">
    <property type="term" value="F:DNA binding"/>
    <property type="evidence" value="ECO:0007669"/>
    <property type="project" value="UniProtKB-KW"/>
</dbReference>
<dbReference type="SUPFAM" id="SSF48498">
    <property type="entry name" value="Tetracyclin repressor-like, C-terminal domain"/>
    <property type="match status" value="1"/>
</dbReference>
<evidence type="ECO:0000256" key="2">
    <source>
        <dbReference type="ARBA" id="ARBA00023125"/>
    </source>
</evidence>
<protein>
    <recommendedName>
        <fullName evidence="4">HTH tetR-type domain-containing protein</fullName>
    </recommendedName>
</protein>
<keyword evidence="3" id="KW-0804">Transcription</keyword>
<keyword evidence="2" id="KW-0238">DNA-binding</keyword>
<sequence length="192" mass="22431">MAARDKTDQTRQKIIQATDDLLYHKGFNLMSFSDIAEASDVPRGNIYYYFKTKDEVLTAVIQYRISQMKNMLDEWNKTIPGPLERLKRYTRIPLNEMHDVIQYGCPIGTLNSELGKVQRELQIESKQPLTIFKRWIKKQFNELIPNADAESLTTHFLVRTQGLAMIAYIYKDEKIIQNEVKALNQWLDQLAS</sequence>
<reference evidence="5" key="1">
    <citation type="submission" date="2018-06" db="EMBL/GenBank/DDBJ databases">
        <authorList>
            <person name="Zhirakovskaya E."/>
        </authorList>
    </citation>
    <scope>NUCLEOTIDE SEQUENCE</scope>
</reference>
<feature type="domain" description="HTH tetR-type" evidence="4">
    <location>
        <begin position="8"/>
        <end position="68"/>
    </location>
</feature>